<feature type="compositionally biased region" description="Basic residues" evidence="1">
    <location>
        <begin position="48"/>
        <end position="63"/>
    </location>
</feature>
<evidence type="ECO:0000313" key="3">
    <source>
        <dbReference type="Proteomes" id="UP000193689"/>
    </source>
</evidence>
<dbReference type="PANTHER" id="PTHR28272:SF1">
    <property type="entry name" value="RIBONUCLEASES P_MRP PROTEIN SUBUNIT POP3"/>
    <property type="match status" value="1"/>
</dbReference>
<dbReference type="GeneID" id="63777242"/>
<dbReference type="InterPro" id="IPR013241">
    <property type="entry name" value="RNase_P_Pop3"/>
</dbReference>
<accession>A0A1Y2DIP7</accession>
<protein>
    <submittedName>
        <fullName evidence="2">Uncharacterized protein</fullName>
    </submittedName>
</protein>
<dbReference type="STRING" id="1141098.A0A1Y2DIP7"/>
<dbReference type="GO" id="GO:0034965">
    <property type="term" value="P:intronic box C/D snoRNA processing"/>
    <property type="evidence" value="ECO:0007669"/>
    <property type="project" value="TreeGrafter"/>
</dbReference>
<sequence>MEKKKFVFQLDTPYSAVLWPQVTSEDQDTILELLCSLLSPLGQYRSRHIQPSKGKRASKRKRREAGVAEAEPTSPPAPEISTYVDVGLAAITRHLHSMAAGGDKSAPVAASDLEPSAQKTSGLYYTAIFLARAGQSSTLTNHLPQMVAVASETHPSRPPTRLVGLSKACQDRLSECIGIPCASCIGLREDAPNSKALIDFIREHVPVIDVPWLKEAQKTAHLETKIETIQTFVGQRRQGRQSR</sequence>
<dbReference type="OrthoDB" id="20109at2759"/>
<gene>
    <name evidence="2" type="ORF">BCR38DRAFT_445632</name>
</gene>
<dbReference type="GO" id="GO:0004526">
    <property type="term" value="F:ribonuclease P activity"/>
    <property type="evidence" value="ECO:0007669"/>
    <property type="project" value="TreeGrafter"/>
</dbReference>
<name>A0A1Y2DIP7_9PEZI</name>
<dbReference type="GO" id="GO:0000171">
    <property type="term" value="F:ribonuclease MRP activity"/>
    <property type="evidence" value="ECO:0007669"/>
    <property type="project" value="TreeGrafter"/>
</dbReference>
<dbReference type="PANTHER" id="PTHR28272">
    <property type="entry name" value="RIBONUCLEASES P/MRP PROTEIN SUBUNIT POP3"/>
    <property type="match status" value="1"/>
</dbReference>
<dbReference type="Proteomes" id="UP000193689">
    <property type="component" value="Unassembled WGS sequence"/>
</dbReference>
<dbReference type="GO" id="GO:0000172">
    <property type="term" value="C:ribonuclease MRP complex"/>
    <property type="evidence" value="ECO:0007669"/>
    <property type="project" value="TreeGrafter"/>
</dbReference>
<evidence type="ECO:0000256" key="1">
    <source>
        <dbReference type="SAM" id="MobiDB-lite"/>
    </source>
</evidence>
<reference evidence="2 3" key="1">
    <citation type="submission" date="2016-07" db="EMBL/GenBank/DDBJ databases">
        <title>Pervasive Adenine N6-methylation of Active Genes in Fungi.</title>
        <authorList>
            <consortium name="DOE Joint Genome Institute"/>
            <person name="Mondo S.J."/>
            <person name="Dannebaum R.O."/>
            <person name="Kuo R.C."/>
            <person name="Labutti K."/>
            <person name="Haridas S."/>
            <person name="Kuo A."/>
            <person name="Salamov A."/>
            <person name="Ahrendt S.R."/>
            <person name="Lipzen A."/>
            <person name="Sullivan W."/>
            <person name="Andreopoulos W.B."/>
            <person name="Clum A."/>
            <person name="Lindquist E."/>
            <person name="Daum C."/>
            <person name="Ramamoorthy G.K."/>
            <person name="Gryganskyi A."/>
            <person name="Culley D."/>
            <person name="Magnuson J.K."/>
            <person name="James T.Y."/>
            <person name="O'Malley M.A."/>
            <person name="Stajich J.E."/>
            <person name="Spatafora J.W."/>
            <person name="Visel A."/>
            <person name="Grigoriev I.V."/>
        </authorList>
    </citation>
    <scope>NUCLEOTIDE SEQUENCE [LARGE SCALE GENOMIC DNA]</scope>
    <source>
        <strain evidence="2 3">CBS 129021</strain>
    </source>
</reference>
<organism evidence="2 3">
    <name type="scientific">Pseudomassariella vexata</name>
    <dbReference type="NCBI Taxonomy" id="1141098"/>
    <lineage>
        <taxon>Eukaryota</taxon>
        <taxon>Fungi</taxon>
        <taxon>Dikarya</taxon>
        <taxon>Ascomycota</taxon>
        <taxon>Pezizomycotina</taxon>
        <taxon>Sordariomycetes</taxon>
        <taxon>Xylariomycetidae</taxon>
        <taxon>Amphisphaeriales</taxon>
        <taxon>Pseudomassariaceae</taxon>
        <taxon>Pseudomassariella</taxon>
    </lineage>
</organism>
<dbReference type="EMBL" id="MCFJ01000014">
    <property type="protein sequence ID" value="ORY59103.1"/>
    <property type="molecule type" value="Genomic_DNA"/>
</dbReference>
<proteinExistence type="predicted"/>
<dbReference type="GO" id="GO:0005655">
    <property type="term" value="C:nucleolar ribonuclease P complex"/>
    <property type="evidence" value="ECO:0007669"/>
    <property type="project" value="TreeGrafter"/>
</dbReference>
<comment type="caution">
    <text evidence="2">The sequence shown here is derived from an EMBL/GenBank/DDBJ whole genome shotgun (WGS) entry which is preliminary data.</text>
</comment>
<dbReference type="GO" id="GO:0006364">
    <property type="term" value="P:rRNA processing"/>
    <property type="evidence" value="ECO:0007669"/>
    <property type="project" value="InterPro"/>
</dbReference>
<evidence type="ECO:0000313" key="2">
    <source>
        <dbReference type="EMBL" id="ORY59103.1"/>
    </source>
</evidence>
<dbReference type="AlphaFoldDB" id="A0A1Y2DIP7"/>
<dbReference type="InParanoid" id="A0A1Y2DIP7"/>
<dbReference type="GO" id="GO:0008033">
    <property type="term" value="P:tRNA processing"/>
    <property type="evidence" value="ECO:0007669"/>
    <property type="project" value="InterPro"/>
</dbReference>
<feature type="region of interest" description="Disordered" evidence="1">
    <location>
        <begin position="48"/>
        <end position="79"/>
    </location>
</feature>
<keyword evidence="3" id="KW-1185">Reference proteome</keyword>
<dbReference type="Pfam" id="PF08228">
    <property type="entry name" value="RNase_P_pop3"/>
    <property type="match status" value="1"/>
</dbReference>
<dbReference type="GO" id="GO:0005829">
    <property type="term" value="C:cytosol"/>
    <property type="evidence" value="ECO:0007669"/>
    <property type="project" value="TreeGrafter"/>
</dbReference>
<dbReference type="RefSeq" id="XP_040711797.1">
    <property type="nucleotide sequence ID" value="XM_040861030.1"/>
</dbReference>